<feature type="region of interest" description="Disordered" evidence="2">
    <location>
        <begin position="78"/>
        <end position="168"/>
    </location>
</feature>
<dbReference type="AlphaFoldDB" id="A0A2W5KM18"/>
<keyword evidence="1" id="KW-0175">Coiled coil</keyword>
<sequence length="256" mass="26868">MNQAERDLIANLFQRIRGVETAPRDPEAEAFIDEQVVRQPHAPYAMAQTVVVQDHALKAAQDRIEALENEIRDLREAGAARFDQRPTASPWGPRAQDAMDRSGEGREFGRPEDDAPTYDAPRSTPGARPTYGGSGLAYGSPPPYAAGQSYGSPQPQPEPQRSGGGFMSGALQTAAGVAAGALLFQGVRSLFGGDEARAGEHEATRLAGGDVGGSAPDPSAQGASDAFQGWFGGGGSDEPDDGDAFDPDDGGDDRWI</sequence>
<evidence type="ECO:0008006" key="5">
    <source>
        <dbReference type="Google" id="ProtNLM"/>
    </source>
</evidence>
<gene>
    <name evidence="3" type="ORF">DI565_09070</name>
</gene>
<dbReference type="EMBL" id="QFPN01000004">
    <property type="protein sequence ID" value="PZQ15955.1"/>
    <property type="molecule type" value="Genomic_DNA"/>
</dbReference>
<feature type="compositionally biased region" description="Acidic residues" evidence="2">
    <location>
        <begin position="237"/>
        <end position="256"/>
    </location>
</feature>
<feature type="coiled-coil region" evidence="1">
    <location>
        <begin position="50"/>
        <end position="77"/>
    </location>
</feature>
<accession>A0A2W5KM18</accession>
<feature type="region of interest" description="Disordered" evidence="2">
    <location>
        <begin position="201"/>
        <end position="256"/>
    </location>
</feature>
<protein>
    <recommendedName>
        <fullName evidence="5">DUF2076 domain-containing protein</fullName>
    </recommendedName>
</protein>
<dbReference type="Proteomes" id="UP000249577">
    <property type="component" value="Unassembled WGS sequence"/>
</dbReference>
<dbReference type="Pfam" id="PF09849">
    <property type="entry name" value="DUF2076"/>
    <property type="match status" value="1"/>
</dbReference>
<evidence type="ECO:0000313" key="3">
    <source>
        <dbReference type="EMBL" id="PZQ15955.1"/>
    </source>
</evidence>
<evidence type="ECO:0000256" key="2">
    <source>
        <dbReference type="SAM" id="MobiDB-lite"/>
    </source>
</evidence>
<feature type="compositionally biased region" description="Basic and acidic residues" evidence="2">
    <location>
        <begin position="97"/>
        <end position="113"/>
    </location>
</feature>
<evidence type="ECO:0000256" key="1">
    <source>
        <dbReference type="SAM" id="Coils"/>
    </source>
</evidence>
<reference evidence="3 4" key="1">
    <citation type="submission" date="2017-08" db="EMBL/GenBank/DDBJ databases">
        <title>Infants hospitalized years apart are colonized by the same room-sourced microbial strains.</title>
        <authorList>
            <person name="Brooks B."/>
            <person name="Olm M.R."/>
            <person name="Firek B.A."/>
            <person name="Baker R."/>
            <person name="Thomas B.C."/>
            <person name="Morowitz M.J."/>
            <person name="Banfield J.F."/>
        </authorList>
    </citation>
    <scope>NUCLEOTIDE SEQUENCE [LARGE SCALE GENOMIC DNA]</scope>
    <source>
        <strain evidence="3">S2_005_003_R2_43</strain>
    </source>
</reference>
<name>A0A2W5KM18_ANCNO</name>
<dbReference type="InterPro" id="IPR018648">
    <property type="entry name" value="DUF2076"/>
</dbReference>
<organism evidence="3 4">
    <name type="scientific">Ancylobacter novellus</name>
    <name type="common">Thiobacillus novellus</name>
    <dbReference type="NCBI Taxonomy" id="921"/>
    <lineage>
        <taxon>Bacteria</taxon>
        <taxon>Pseudomonadati</taxon>
        <taxon>Pseudomonadota</taxon>
        <taxon>Alphaproteobacteria</taxon>
        <taxon>Hyphomicrobiales</taxon>
        <taxon>Xanthobacteraceae</taxon>
        <taxon>Ancylobacter</taxon>
    </lineage>
</organism>
<proteinExistence type="predicted"/>
<comment type="caution">
    <text evidence="3">The sequence shown here is derived from an EMBL/GenBank/DDBJ whole genome shotgun (WGS) entry which is preliminary data.</text>
</comment>
<evidence type="ECO:0000313" key="4">
    <source>
        <dbReference type="Proteomes" id="UP000249577"/>
    </source>
</evidence>